<proteinExistence type="predicted"/>
<dbReference type="AlphaFoldDB" id="A0A225DAD8"/>
<dbReference type="RefSeq" id="WP_088258300.1">
    <property type="nucleotide sequence ID" value="NZ_NIDE01000014.1"/>
</dbReference>
<sequence>MPISPEYVPSELHYIIPLAEQHGTEARVAHYDYILGRHVRYGENLTEADIEPLRQLYVEIRSKGHGTLINSWHQSHSGKKTCPAETTWPIYGLLHLFSQLADLGVAPFNDGLVRPEAAPKPPLDWSKLPPPLRYLAGPAEVYGELQFESRIYEFLEKRMTEDERSELRELSRRYDRDGEAINRWLDAFSITDHPEARLVYFTGHLLGTGADLGLW</sequence>
<reference evidence="2" key="1">
    <citation type="submission" date="2017-06" db="EMBL/GenBank/DDBJ databases">
        <title>Genome analysis of Fimbriiglobus ruber SP5, the first member of the order Planctomycetales with confirmed chitinolytic capability.</title>
        <authorList>
            <person name="Ravin N.V."/>
            <person name="Rakitin A.L."/>
            <person name="Ivanova A.A."/>
            <person name="Beletsky A.V."/>
            <person name="Kulichevskaya I.S."/>
            <person name="Mardanov A.V."/>
            <person name="Dedysh S.N."/>
        </authorList>
    </citation>
    <scope>NUCLEOTIDE SEQUENCE [LARGE SCALE GENOMIC DNA]</scope>
    <source>
        <strain evidence="2">SP5</strain>
    </source>
</reference>
<dbReference type="Proteomes" id="UP000214646">
    <property type="component" value="Unassembled WGS sequence"/>
</dbReference>
<comment type="caution">
    <text evidence="1">The sequence shown here is derived from an EMBL/GenBank/DDBJ whole genome shotgun (WGS) entry which is preliminary data.</text>
</comment>
<keyword evidence="2" id="KW-1185">Reference proteome</keyword>
<organism evidence="1 2">
    <name type="scientific">Fimbriiglobus ruber</name>
    <dbReference type="NCBI Taxonomy" id="1908690"/>
    <lineage>
        <taxon>Bacteria</taxon>
        <taxon>Pseudomonadati</taxon>
        <taxon>Planctomycetota</taxon>
        <taxon>Planctomycetia</taxon>
        <taxon>Gemmatales</taxon>
        <taxon>Gemmataceae</taxon>
        <taxon>Fimbriiglobus</taxon>
    </lineage>
</organism>
<dbReference type="EMBL" id="NIDE01000014">
    <property type="protein sequence ID" value="OWK38521.1"/>
    <property type="molecule type" value="Genomic_DNA"/>
</dbReference>
<protein>
    <submittedName>
        <fullName evidence="1">Uncharacterized protein</fullName>
    </submittedName>
</protein>
<name>A0A225DAD8_9BACT</name>
<evidence type="ECO:0000313" key="1">
    <source>
        <dbReference type="EMBL" id="OWK38521.1"/>
    </source>
</evidence>
<gene>
    <name evidence="1" type="ORF">FRUB_07641</name>
</gene>
<accession>A0A225DAD8</accession>
<dbReference type="OrthoDB" id="290920at2"/>
<evidence type="ECO:0000313" key="2">
    <source>
        <dbReference type="Proteomes" id="UP000214646"/>
    </source>
</evidence>